<gene>
    <name evidence="2" type="ORF">PV06_08564</name>
</gene>
<keyword evidence="3" id="KW-1185">Reference proteome</keyword>
<proteinExistence type="predicted"/>
<dbReference type="HOGENOM" id="CLU_048445_0_0_1"/>
<dbReference type="Proteomes" id="UP000053342">
    <property type="component" value="Unassembled WGS sequence"/>
</dbReference>
<name>A0A0D2BRF2_9EURO</name>
<evidence type="ECO:0000256" key="1">
    <source>
        <dbReference type="SAM" id="MobiDB-lite"/>
    </source>
</evidence>
<evidence type="ECO:0000313" key="2">
    <source>
        <dbReference type="EMBL" id="KIW40007.1"/>
    </source>
</evidence>
<organism evidence="2 3">
    <name type="scientific">Exophiala oligosperma</name>
    <dbReference type="NCBI Taxonomy" id="215243"/>
    <lineage>
        <taxon>Eukaryota</taxon>
        <taxon>Fungi</taxon>
        <taxon>Dikarya</taxon>
        <taxon>Ascomycota</taxon>
        <taxon>Pezizomycotina</taxon>
        <taxon>Eurotiomycetes</taxon>
        <taxon>Chaetothyriomycetidae</taxon>
        <taxon>Chaetothyriales</taxon>
        <taxon>Herpotrichiellaceae</taxon>
        <taxon>Exophiala</taxon>
    </lineage>
</organism>
<dbReference type="OrthoDB" id="21214at2759"/>
<dbReference type="AlphaFoldDB" id="A0A0D2BRF2"/>
<reference evidence="2 3" key="1">
    <citation type="submission" date="2015-01" db="EMBL/GenBank/DDBJ databases">
        <title>The Genome Sequence of Exophiala oligosperma CBS72588.</title>
        <authorList>
            <consortium name="The Broad Institute Genomics Platform"/>
            <person name="Cuomo C."/>
            <person name="de Hoog S."/>
            <person name="Gorbushina A."/>
            <person name="Stielow B."/>
            <person name="Teixiera M."/>
            <person name="Abouelleil A."/>
            <person name="Chapman S.B."/>
            <person name="Priest M."/>
            <person name="Young S.K."/>
            <person name="Wortman J."/>
            <person name="Nusbaum C."/>
            <person name="Birren B."/>
        </authorList>
    </citation>
    <scope>NUCLEOTIDE SEQUENCE [LARGE SCALE GENOMIC DNA]</scope>
    <source>
        <strain evidence="2 3">CBS 72588</strain>
    </source>
</reference>
<dbReference type="PANTHER" id="PTHR39472:SF1">
    <property type="entry name" value="EXPRESSED PROTEIN"/>
    <property type="match status" value="1"/>
</dbReference>
<dbReference type="VEuPathDB" id="FungiDB:PV06_08564"/>
<evidence type="ECO:0000313" key="3">
    <source>
        <dbReference type="Proteomes" id="UP000053342"/>
    </source>
</evidence>
<protein>
    <submittedName>
        <fullName evidence="2">Uncharacterized protein</fullName>
    </submittedName>
</protein>
<dbReference type="EMBL" id="KN847339">
    <property type="protein sequence ID" value="KIW40007.1"/>
    <property type="molecule type" value="Genomic_DNA"/>
</dbReference>
<accession>A0A0D2BRF2</accession>
<dbReference type="GeneID" id="27360638"/>
<feature type="compositionally biased region" description="Polar residues" evidence="1">
    <location>
        <begin position="1"/>
        <end position="18"/>
    </location>
</feature>
<sequence length="269" mass="30484">MTNNTTSNAFPPLDTTNMGGAGGQVRNNNMSPTTSGHAGSSAANGNGAGGAASNYMATLPVGHQQDLNYLYNQIQELGAILRSNREQVNTITRTAEEVANRTNPTGDDGGEIPEAERAKMRQVQRELAKAKHLVELYKHEQKENTNLIAMYEDALGTATEQIRNYCSGMEARFLEQRRHYNDLLQQEKDDHLRSRLDRDHWFAQTLKVCEMIRTAYRLRTDEWGEEYAIISGLQAQVRCYRRILGWEPEELQEEIGWPYLKDLPLHDKS</sequence>
<dbReference type="RefSeq" id="XP_016260223.1">
    <property type="nucleotide sequence ID" value="XM_016409915.1"/>
</dbReference>
<dbReference type="STRING" id="215243.A0A0D2BRF2"/>
<feature type="compositionally biased region" description="Low complexity" evidence="1">
    <location>
        <begin position="35"/>
        <end position="45"/>
    </location>
</feature>
<feature type="region of interest" description="Disordered" evidence="1">
    <location>
        <begin position="1"/>
        <end position="45"/>
    </location>
</feature>
<feature type="compositionally biased region" description="Polar residues" evidence="1">
    <location>
        <begin position="25"/>
        <end position="34"/>
    </location>
</feature>
<dbReference type="PANTHER" id="PTHR39472">
    <property type="entry name" value="EXPRESSED PROTEIN"/>
    <property type="match status" value="1"/>
</dbReference>